<dbReference type="PIRSF" id="PIRSF000349">
    <property type="entry name" value="SODismutase"/>
    <property type="match status" value="1"/>
</dbReference>
<feature type="domain" description="Manganese/iron superoxide dismutase N-terminal" evidence="6">
    <location>
        <begin position="5"/>
        <end position="89"/>
    </location>
</feature>
<dbReference type="InterPro" id="IPR001189">
    <property type="entry name" value="Mn/Fe_SOD"/>
</dbReference>
<proteinExistence type="inferred from homology"/>
<evidence type="ECO:0000313" key="9">
    <source>
        <dbReference type="Proteomes" id="UP001165492"/>
    </source>
</evidence>
<name>A0ABS8HT61_9FIRM</name>
<dbReference type="InterPro" id="IPR019832">
    <property type="entry name" value="Mn/Fe_SOD_C"/>
</dbReference>
<dbReference type="PANTHER" id="PTHR43595:SF2">
    <property type="entry name" value="SMALL RIBOSOMAL SUBUNIT PROTEIN MS42"/>
    <property type="match status" value="1"/>
</dbReference>
<evidence type="ECO:0000256" key="1">
    <source>
        <dbReference type="ARBA" id="ARBA00008714"/>
    </source>
</evidence>
<dbReference type="EC" id="1.15.1.1" evidence="2 5"/>
<keyword evidence="4 5" id="KW-0560">Oxidoreductase</keyword>
<dbReference type="EMBL" id="JAJHJB010000017">
    <property type="protein sequence ID" value="MCC5466350.1"/>
    <property type="molecule type" value="Genomic_DNA"/>
</dbReference>
<evidence type="ECO:0000256" key="3">
    <source>
        <dbReference type="ARBA" id="ARBA00022723"/>
    </source>
</evidence>
<evidence type="ECO:0000256" key="4">
    <source>
        <dbReference type="ARBA" id="ARBA00023002"/>
    </source>
</evidence>
<evidence type="ECO:0000256" key="5">
    <source>
        <dbReference type="RuleBase" id="RU000414"/>
    </source>
</evidence>
<comment type="catalytic activity">
    <reaction evidence="5">
        <text>2 superoxide + 2 H(+) = H2O2 + O2</text>
        <dbReference type="Rhea" id="RHEA:20696"/>
        <dbReference type="ChEBI" id="CHEBI:15378"/>
        <dbReference type="ChEBI" id="CHEBI:15379"/>
        <dbReference type="ChEBI" id="CHEBI:16240"/>
        <dbReference type="ChEBI" id="CHEBI:18421"/>
        <dbReference type="EC" id="1.15.1.1"/>
    </reaction>
</comment>
<dbReference type="Gene3D" id="3.55.40.20">
    <property type="entry name" value="Iron/manganese superoxide dismutase, C-terminal domain"/>
    <property type="match status" value="1"/>
</dbReference>
<evidence type="ECO:0000259" key="7">
    <source>
        <dbReference type="Pfam" id="PF02777"/>
    </source>
</evidence>
<dbReference type="InterPro" id="IPR019831">
    <property type="entry name" value="Mn/Fe_SOD_N"/>
</dbReference>
<reference evidence="8" key="1">
    <citation type="submission" date="2021-11" db="EMBL/GenBank/DDBJ databases">
        <title>Description of a new species Pelosinus isolated from the bottom sediments of Lake Baikal.</title>
        <authorList>
            <person name="Zakharyuk A."/>
        </authorList>
    </citation>
    <scope>NUCLEOTIDE SEQUENCE</scope>
    <source>
        <strain evidence="8">Bkl1</strain>
    </source>
</reference>
<keyword evidence="9" id="KW-1185">Reference proteome</keyword>
<dbReference type="Proteomes" id="UP001165492">
    <property type="component" value="Unassembled WGS sequence"/>
</dbReference>
<feature type="domain" description="Manganese/iron superoxide dismutase C-terminal" evidence="7">
    <location>
        <begin position="96"/>
        <end position="199"/>
    </location>
</feature>
<dbReference type="Pfam" id="PF02777">
    <property type="entry name" value="Sod_Fe_C"/>
    <property type="match status" value="1"/>
</dbReference>
<evidence type="ECO:0000256" key="2">
    <source>
        <dbReference type="ARBA" id="ARBA00012682"/>
    </source>
</evidence>
<dbReference type="SUPFAM" id="SSF54719">
    <property type="entry name" value="Fe,Mn superoxide dismutase (SOD), C-terminal domain"/>
    <property type="match status" value="1"/>
</dbReference>
<comment type="similarity">
    <text evidence="1 5">Belongs to the iron/manganese superoxide dismutase family.</text>
</comment>
<dbReference type="InterPro" id="IPR019833">
    <property type="entry name" value="Mn/Fe_SOD_BS"/>
</dbReference>
<dbReference type="Gene3D" id="1.10.287.990">
    <property type="entry name" value="Fe,Mn superoxide dismutase (SOD) domain"/>
    <property type="match status" value="1"/>
</dbReference>
<dbReference type="InterPro" id="IPR036314">
    <property type="entry name" value="SOD_C_sf"/>
</dbReference>
<protein>
    <recommendedName>
        <fullName evidence="2 5">Superoxide dismutase</fullName>
        <ecNumber evidence="2 5">1.15.1.1</ecNumber>
    </recommendedName>
</protein>
<sequence>MKQVELKYGFEALEPHIDELTMRTHYSKHHATYTNNFNAALEKLPELFGKTVEEILANLPAISDTTLRAAIQNNGGGYYNHNLYFTIMSPEGGTEPTGLLAKQIEKEFGSFAGFKEKIKSAAIGRFGSGWAWLSTDSAGNLAISSTPNQDNPLMEPGSKWIPILAIDVWEHAYYLKYKNLRPDYIEGFFQVIDWKEVARLYEASIT</sequence>
<dbReference type="SUPFAM" id="SSF46609">
    <property type="entry name" value="Fe,Mn superoxide dismutase (SOD), N-terminal domain"/>
    <property type="match status" value="1"/>
</dbReference>
<keyword evidence="3 5" id="KW-0479">Metal-binding</keyword>
<accession>A0ABS8HT61</accession>
<dbReference type="PANTHER" id="PTHR43595">
    <property type="entry name" value="37S RIBOSOMAL PROTEIN S26, MITOCHONDRIAL"/>
    <property type="match status" value="1"/>
</dbReference>
<comment type="function">
    <text evidence="5">Destroys radicals which are normally produced within the cells and which are toxic to biological systems.</text>
</comment>
<comment type="caution">
    <text evidence="8">The sequence shown here is derived from an EMBL/GenBank/DDBJ whole genome shotgun (WGS) entry which is preliminary data.</text>
</comment>
<organism evidence="8 9">
    <name type="scientific">Pelosinus baikalensis</name>
    <dbReference type="NCBI Taxonomy" id="2892015"/>
    <lineage>
        <taxon>Bacteria</taxon>
        <taxon>Bacillati</taxon>
        <taxon>Bacillota</taxon>
        <taxon>Negativicutes</taxon>
        <taxon>Selenomonadales</taxon>
        <taxon>Sporomusaceae</taxon>
        <taxon>Pelosinus</taxon>
    </lineage>
</organism>
<dbReference type="Pfam" id="PF00081">
    <property type="entry name" value="Sod_Fe_N"/>
    <property type="match status" value="1"/>
</dbReference>
<dbReference type="InterPro" id="IPR036324">
    <property type="entry name" value="Mn/Fe_SOD_N_sf"/>
</dbReference>
<dbReference type="PROSITE" id="PS00088">
    <property type="entry name" value="SOD_MN"/>
    <property type="match status" value="1"/>
</dbReference>
<evidence type="ECO:0000313" key="8">
    <source>
        <dbReference type="EMBL" id="MCC5466350.1"/>
    </source>
</evidence>
<dbReference type="PRINTS" id="PR01703">
    <property type="entry name" value="MNSODISMTASE"/>
</dbReference>
<dbReference type="RefSeq" id="WP_229535511.1">
    <property type="nucleotide sequence ID" value="NZ_JAJHJB010000017.1"/>
</dbReference>
<gene>
    <name evidence="8" type="ORF">LMF89_13405</name>
</gene>
<evidence type="ECO:0000259" key="6">
    <source>
        <dbReference type="Pfam" id="PF00081"/>
    </source>
</evidence>